<dbReference type="PANTHER" id="PTHR22792">
    <property type="entry name" value="LUPUS LA PROTEIN-RELATED"/>
    <property type="match status" value="1"/>
</dbReference>
<dbReference type="InterPro" id="IPR006630">
    <property type="entry name" value="La_HTH"/>
</dbReference>
<dbReference type="PANTHER" id="PTHR22792:SF132">
    <property type="entry name" value="LA-RELATED PROTEIN 1"/>
    <property type="match status" value="1"/>
</dbReference>
<dbReference type="SMART" id="SM00715">
    <property type="entry name" value="LA"/>
    <property type="match status" value="1"/>
</dbReference>
<evidence type="ECO:0000256" key="2">
    <source>
        <dbReference type="PROSITE-ProRule" id="PRU00332"/>
    </source>
</evidence>
<proteinExistence type="predicted"/>
<evidence type="ECO:0000259" key="4">
    <source>
        <dbReference type="PROSITE" id="PS50961"/>
    </source>
</evidence>
<evidence type="ECO:0000256" key="3">
    <source>
        <dbReference type="SAM" id="MobiDB-lite"/>
    </source>
</evidence>
<accession>A0A179F791</accession>
<dbReference type="GO" id="GO:0005829">
    <property type="term" value="C:cytosol"/>
    <property type="evidence" value="ECO:0007669"/>
    <property type="project" value="TreeGrafter"/>
</dbReference>
<protein>
    <submittedName>
        <fullName evidence="5">La domain-containingfamily</fullName>
    </submittedName>
</protein>
<dbReference type="Proteomes" id="UP000078240">
    <property type="component" value="Unassembled WGS sequence"/>
</dbReference>
<feature type="region of interest" description="Disordered" evidence="3">
    <location>
        <begin position="194"/>
        <end position="242"/>
    </location>
</feature>
<dbReference type="AlphaFoldDB" id="A0A179F791"/>
<feature type="compositionally biased region" description="Polar residues" evidence="3">
    <location>
        <begin position="294"/>
        <end position="307"/>
    </location>
</feature>
<gene>
    <name evidence="5" type="ORF">VFPBJ_11460</name>
</gene>
<dbReference type="InterPro" id="IPR036388">
    <property type="entry name" value="WH-like_DNA-bd_sf"/>
</dbReference>
<dbReference type="InterPro" id="IPR045180">
    <property type="entry name" value="La_dom_prot"/>
</dbReference>
<comment type="caution">
    <text evidence="5">The sequence shown here is derived from an EMBL/GenBank/DDBJ whole genome shotgun (WGS) entry which is preliminary data.</text>
</comment>
<dbReference type="Pfam" id="PF05383">
    <property type="entry name" value="La"/>
    <property type="match status" value="1"/>
</dbReference>
<dbReference type="CDD" id="cd07323">
    <property type="entry name" value="LAM"/>
    <property type="match status" value="1"/>
</dbReference>
<dbReference type="EMBL" id="LSBH01000026">
    <property type="protein sequence ID" value="OAQ61334.1"/>
    <property type="molecule type" value="Genomic_DNA"/>
</dbReference>
<reference evidence="5 6" key="1">
    <citation type="submission" date="2016-01" db="EMBL/GenBank/DDBJ databases">
        <title>Biosynthesis of antibiotic leucinostatins and their inhibition on Phytophthora in bio-control Purpureocillium lilacinum.</title>
        <authorList>
            <person name="Wang G."/>
            <person name="Liu Z."/>
            <person name="Lin R."/>
            <person name="Li E."/>
            <person name="Mao Z."/>
            <person name="Ling J."/>
            <person name="Yin W."/>
            <person name="Xie B."/>
        </authorList>
    </citation>
    <scope>NUCLEOTIDE SEQUENCE [LARGE SCALE GENOMIC DNA]</scope>
    <source>
        <strain evidence="5">PLBJ-1</strain>
    </source>
</reference>
<organism evidence="5 6">
    <name type="scientific">Purpureocillium lilacinum</name>
    <name type="common">Paecilomyces lilacinus</name>
    <dbReference type="NCBI Taxonomy" id="33203"/>
    <lineage>
        <taxon>Eukaryota</taxon>
        <taxon>Fungi</taxon>
        <taxon>Dikarya</taxon>
        <taxon>Ascomycota</taxon>
        <taxon>Pezizomycotina</taxon>
        <taxon>Sordariomycetes</taxon>
        <taxon>Hypocreomycetidae</taxon>
        <taxon>Hypocreales</taxon>
        <taxon>Ophiocordycipitaceae</taxon>
        <taxon>Purpureocillium</taxon>
    </lineage>
</organism>
<sequence length="453" mass="51095">MPSVNIWFQRREAHSTAAKPAATSAGGAISGNPTPALREGFKDTIDPGLYAFQALEGETRLRKTGNIAQPEQNGIWGSTVTERNATAIKLELPSPIDGSFSWPAPMKEEKERVAGSFCPHDKTGTQAFTFQAKPRHKQKWVAYNYVPSVKFEIQISPLRRSKPRRGGQSASFASSSDVICSRDRTETTSLLSARTRSYMDPSDAVGQKRTQRKNSGAKIGDPASFHPREGAAADPRKGPVECRRHRYRSMRRGQSIDSADSQLHYDSFALASGSSFKHEYHYSPADNRTPKYMSPSQENTWGSNSSRVRFHQPSPLPEEASGPPLAQTQLKPWVFSTSLGCTMPFSQPLYWQNIILQHLKDQIEYYFSIENLCKDIYLRKRMDSQGFVDLHFVAAFKRMRELTTDMNMIRTACEASTEVEYIISENANERLRRISNRQDFLLLVEDRDGLRPT</sequence>
<feature type="region of interest" description="Disordered" evidence="3">
    <location>
        <begin position="286"/>
        <end position="323"/>
    </location>
</feature>
<evidence type="ECO:0000313" key="5">
    <source>
        <dbReference type="EMBL" id="OAQ61334.1"/>
    </source>
</evidence>
<dbReference type="GO" id="GO:0045727">
    <property type="term" value="P:positive regulation of translation"/>
    <property type="evidence" value="ECO:0007669"/>
    <property type="project" value="TreeGrafter"/>
</dbReference>
<dbReference type="Gene3D" id="1.10.10.10">
    <property type="entry name" value="Winged helix-like DNA-binding domain superfamily/Winged helix DNA-binding domain"/>
    <property type="match status" value="1"/>
</dbReference>
<evidence type="ECO:0000313" key="6">
    <source>
        <dbReference type="Proteomes" id="UP000078240"/>
    </source>
</evidence>
<dbReference type="SUPFAM" id="SSF46785">
    <property type="entry name" value="Winged helix' DNA-binding domain"/>
    <property type="match status" value="1"/>
</dbReference>
<keyword evidence="1 2" id="KW-0694">RNA-binding</keyword>
<dbReference type="GO" id="GO:0003723">
    <property type="term" value="F:RNA binding"/>
    <property type="evidence" value="ECO:0007669"/>
    <property type="project" value="UniProtKB-UniRule"/>
</dbReference>
<evidence type="ECO:0000256" key="1">
    <source>
        <dbReference type="ARBA" id="ARBA00022884"/>
    </source>
</evidence>
<feature type="compositionally biased region" description="Basic and acidic residues" evidence="3">
    <location>
        <begin position="226"/>
        <end position="242"/>
    </location>
</feature>
<dbReference type="InterPro" id="IPR036390">
    <property type="entry name" value="WH_DNA-bd_sf"/>
</dbReference>
<feature type="domain" description="HTH La-type RNA-binding" evidence="4">
    <location>
        <begin position="349"/>
        <end position="441"/>
    </location>
</feature>
<name>A0A179F791_PURLI</name>
<dbReference type="GO" id="GO:0010494">
    <property type="term" value="C:cytoplasmic stress granule"/>
    <property type="evidence" value="ECO:0007669"/>
    <property type="project" value="TreeGrafter"/>
</dbReference>
<dbReference type="PROSITE" id="PS50961">
    <property type="entry name" value="HTH_LA"/>
    <property type="match status" value="1"/>
</dbReference>